<sequence length="235" mass="25778">MQRKRMVFSLILLLLFLTACVEGDLRLKVNKDGSGEHTVTIGVDEETVERFGSRAQGMIESANQELEAKGYEVEPYEEDGYIGFRAIKSFDDIQEMDILPVSGGLTEAGASPAIGEVPVNMTTESGIFINTYKAEAEIDLSNSGVLGGMQTLVADQLDLSFTLDLPISPKSHNADRVEGNVLQWDIQAAGTTDIMVEMNVPNVRNIAILVGCVAVVIGIISIWFIRKHRNKKFEK</sequence>
<organism evidence="3 4">
    <name type="scientific">Halobacillus dabanensis</name>
    <dbReference type="NCBI Taxonomy" id="240302"/>
    <lineage>
        <taxon>Bacteria</taxon>
        <taxon>Bacillati</taxon>
        <taxon>Bacillota</taxon>
        <taxon>Bacilli</taxon>
        <taxon>Bacillales</taxon>
        <taxon>Bacillaceae</taxon>
        <taxon>Halobacillus</taxon>
    </lineage>
</organism>
<dbReference type="EMBL" id="FOSB01000007">
    <property type="protein sequence ID" value="SFK08693.1"/>
    <property type="molecule type" value="Genomic_DNA"/>
</dbReference>
<name>A0A1I3WNG7_HALDA</name>
<feature type="transmembrane region" description="Helical" evidence="1">
    <location>
        <begin position="206"/>
        <end position="225"/>
    </location>
</feature>
<dbReference type="InterPro" id="IPR053807">
    <property type="entry name" value="LppM"/>
</dbReference>
<feature type="domain" description="LppM" evidence="2">
    <location>
        <begin position="24"/>
        <end position="195"/>
    </location>
</feature>
<reference evidence="4" key="1">
    <citation type="submission" date="2016-10" db="EMBL/GenBank/DDBJ databases">
        <authorList>
            <person name="Varghese N."/>
            <person name="Submissions S."/>
        </authorList>
    </citation>
    <scope>NUCLEOTIDE SEQUENCE [LARGE SCALE GENOMIC DNA]</scope>
    <source>
        <strain evidence="4">CGMCC 1.3704</strain>
    </source>
</reference>
<dbReference type="RefSeq" id="WP_075036971.1">
    <property type="nucleotide sequence ID" value="NZ_FOSB01000007.1"/>
</dbReference>
<gene>
    <name evidence="3" type="ORF">SAMN04487936_10740</name>
</gene>
<dbReference type="AlphaFoldDB" id="A0A1I3WNG7"/>
<dbReference type="Pfam" id="PF21946">
    <property type="entry name" value="LppM"/>
    <property type="match status" value="1"/>
</dbReference>
<keyword evidence="1" id="KW-1133">Transmembrane helix</keyword>
<dbReference type="Proteomes" id="UP000183557">
    <property type="component" value="Unassembled WGS sequence"/>
</dbReference>
<protein>
    <recommendedName>
        <fullName evidence="2">LppM domain-containing protein</fullName>
    </recommendedName>
</protein>
<evidence type="ECO:0000259" key="2">
    <source>
        <dbReference type="Pfam" id="PF21946"/>
    </source>
</evidence>
<dbReference type="PROSITE" id="PS51257">
    <property type="entry name" value="PROKAR_LIPOPROTEIN"/>
    <property type="match status" value="1"/>
</dbReference>
<evidence type="ECO:0000256" key="1">
    <source>
        <dbReference type="SAM" id="Phobius"/>
    </source>
</evidence>
<keyword evidence="1" id="KW-0812">Transmembrane</keyword>
<accession>A0A1I3WNG7</accession>
<evidence type="ECO:0000313" key="4">
    <source>
        <dbReference type="Proteomes" id="UP000183557"/>
    </source>
</evidence>
<proteinExistence type="predicted"/>
<evidence type="ECO:0000313" key="3">
    <source>
        <dbReference type="EMBL" id="SFK08693.1"/>
    </source>
</evidence>
<dbReference type="OrthoDB" id="2988624at2"/>
<keyword evidence="4" id="KW-1185">Reference proteome</keyword>
<keyword evidence="1" id="KW-0472">Membrane</keyword>